<dbReference type="RefSeq" id="WP_379945452.1">
    <property type="nucleotide sequence ID" value="NZ_JBHMEW010000065.1"/>
</dbReference>
<sequence length="70" mass="8219">MDLKIAILLREKSWKNYLNFLIFNLKKILIIEKYFKEYVIENNSIKSANSKNYFTQAETAILISFGIPGD</sequence>
<evidence type="ECO:0000313" key="1">
    <source>
        <dbReference type="EMBL" id="MFB9212902.1"/>
    </source>
</evidence>
<keyword evidence="2" id="KW-1185">Reference proteome</keyword>
<reference evidence="1 2" key="1">
    <citation type="submission" date="2024-09" db="EMBL/GenBank/DDBJ databases">
        <authorList>
            <person name="Sun Q."/>
            <person name="Mori K."/>
        </authorList>
    </citation>
    <scope>NUCLEOTIDE SEQUENCE [LARGE SCALE GENOMIC DNA]</scope>
    <source>
        <strain evidence="1 2">CECT 7682</strain>
    </source>
</reference>
<dbReference type="EMBL" id="JBHMEW010000065">
    <property type="protein sequence ID" value="MFB9212902.1"/>
    <property type="molecule type" value="Genomic_DNA"/>
</dbReference>
<evidence type="ECO:0000313" key="2">
    <source>
        <dbReference type="Proteomes" id="UP001589654"/>
    </source>
</evidence>
<proteinExistence type="predicted"/>
<gene>
    <name evidence="1" type="ORF">ACFFUR_13890</name>
</gene>
<organism evidence="1 2">
    <name type="scientific">Echinicola jeungdonensis</name>
    <dbReference type="NCBI Taxonomy" id="709343"/>
    <lineage>
        <taxon>Bacteria</taxon>
        <taxon>Pseudomonadati</taxon>
        <taxon>Bacteroidota</taxon>
        <taxon>Cytophagia</taxon>
        <taxon>Cytophagales</taxon>
        <taxon>Cyclobacteriaceae</taxon>
        <taxon>Echinicola</taxon>
    </lineage>
</organism>
<comment type="caution">
    <text evidence="1">The sequence shown here is derived from an EMBL/GenBank/DDBJ whole genome shotgun (WGS) entry which is preliminary data.</text>
</comment>
<accession>A0ABV5J8T3</accession>
<dbReference type="Proteomes" id="UP001589654">
    <property type="component" value="Unassembled WGS sequence"/>
</dbReference>
<name>A0ABV5J8T3_9BACT</name>
<protein>
    <submittedName>
        <fullName evidence="1">Uncharacterized protein</fullName>
    </submittedName>
</protein>